<organism evidence="1 2">
    <name type="scientific">Paenibacillus alvei</name>
    <name type="common">Bacillus alvei</name>
    <dbReference type="NCBI Taxonomy" id="44250"/>
    <lineage>
        <taxon>Bacteria</taxon>
        <taxon>Bacillati</taxon>
        <taxon>Bacillota</taxon>
        <taxon>Bacilli</taxon>
        <taxon>Bacillales</taxon>
        <taxon>Paenibacillaceae</taxon>
        <taxon>Paenibacillus</taxon>
    </lineage>
</organism>
<comment type="caution">
    <text evidence="1">The sequence shown here is derived from an EMBL/GenBank/DDBJ whole genome shotgun (WGS) entry which is preliminary data.</text>
</comment>
<gene>
    <name evidence="1" type="ORF">HMI46_22875</name>
</gene>
<sequence>MKSKLILIVLFICVTGCMNKNDMQLFQTKEKAISNFVEEQAIKKGAIIEIVLSNHETVLLIEQRSNVYYLAEVTKTKEQYASSKLSAGVSIGNTTGAMWEFTTHNGNEYTIKITKEKEDYDSIFNEDTGLFITIIQGNRDYKDRKLKNIIKGFRRIQ</sequence>
<dbReference type="AlphaFoldDB" id="A0AAP7DL65"/>
<reference evidence="1 2" key="1">
    <citation type="submission" date="2020-05" db="EMBL/GenBank/DDBJ databases">
        <title>Whole genome sequencing and identification of novel metabolites from Paenibacillus alvei strain JR949.</title>
        <authorList>
            <person name="Rajendhran J."/>
            <person name="Sree Pranav P."/>
            <person name="Mahalakshmi B."/>
            <person name="Karthikeyan R."/>
        </authorList>
    </citation>
    <scope>NUCLEOTIDE SEQUENCE [LARGE SCALE GENOMIC DNA]</scope>
    <source>
        <strain evidence="1 2">JR949</strain>
    </source>
</reference>
<proteinExistence type="predicted"/>
<evidence type="ECO:0000313" key="1">
    <source>
        <dbReference type="EMBL" id="NOJ73374.1"/>
    </source>
</evidence>
<dbReference type="RefSeq" id="WP_171419043.1">
    <property type="nucleotide sequence ID" value="NZ_JABFOR010000043.1"/>
</dbReference>
<name>A0AAP7DL65_PAEAL</name>
<dbReference type="EMBL" id="JABFOR010000043">
    <property type="protein sequence ID" value="NOJ73374.1"/>
    <property type="molecule type" value="Genomic_DNA"/>
</dbReference>
<accession>A0AAP7DL65</accession>
<evidence type="ECO:0000313" key="2">
    <source>
        <dbReference type="Proteomes" id="UP000552038"/>
    </source>
</evidence>
<protein>
    <submittedName>
        <fullName evidence="1">Uncharacterized protein</fullName>
    </submittedName>
</protein>
<dbReference type="Proteomes" id="UP000552038">
    <property type="component" value="Unassembled WGS sequence"/>
</dbReference>